<dbReference type="Gene3D" id="3.40.30.10">
    <property type="entry name" value="Glutaredoxin"/>
    <property type="match status" value="1"/>
</dbReference>
<dbReference type="PRINTS" id="PR01011">
    <property type="entry name" value="GLUTPROXDASE"/>
</dbReference>
<dbReference type="Proteomes" id="UP000185622">
    <property type="component" value="Chromosome"/>
</dbReference>
<accession>A0ABN4XJM9</accession>
<dbReference type="PROSITE" id="PS51352">
    <property type="entry name" value="THIOREDOXIN_2"/>
    <property type="match status" value="1"/>
</dbReference>
<feature type="domain" description="Thioredoxin" evidence="5">
    <location>
        <begin position="11"/>
        <end position="178"/>
    </location>
</feature>
<dbReference type="PANTHER" id="PTHR11592">
    <property type="entry name" value="GLUTATHIONE PEROXIDASE"/>
    <property type="match status" value="1"/>
</dbReference>
<dbReference type="PIRSF" id="PIRSF000303">
    <property type="entry name" value="Glutathion_perox"/>
    <property type="match status" value="1"/>
</dbReference>
<evidence type="ECO:0000259" key="5">
    <source>
        <dbReference type="PROSITE" id="PS51352"/>
    </source>
</evidence>
<comment type="similarity">
    <text evidence="1 4">Belongs to the glutathione peroxidase family.</text>
</comment>
<evidence type="ECO:0000313" key="7">
    <source>
        <dbReference type="Proteomes" id="UP000185622"/>
    </source>
</evidence>
<dbReference type="PANTHER" id="PTHR11592:SF78">
    <property type="entry name" value="GLUTATHIONE PEROXIDASE"/>
    <property type="match status" value="1"/>
</dbReference>
<keyword evidence="7" id="KW-1185">Reference proteome</keyword>
<proteinExistence type="inferred from homology"/>
<evidence type="ECO:0000256" key="4">
    <source>
        <dbReference type="RuleBase" id="RU000499"/>
    </source>
</evidence>
<evidence type="ECO:0000256" key="2">
    <source>
        <dbReference type="ARBA" id="ARBA00022559"/>
    </source>
</evidence>
<dbReference type="PROSITE" id="PS00460">
    <property type="entry name" value="GLUTATHIONE_PEROXID_1"/>
    <property type="match status" value="1"/>
</dbReference>
<protein>
    <recommendedName>
        <fullName evidence="4">Glutathione peroxidase</fullName>
    </recommendedName>
</protein>
<keyword evidence="3 4" id="KW-0560">Oxidoreductase</keyword>
<dbReference type="InterPro" id="IPR029759">
    <property type="entry name" value="GPX_AS"/>
</dbReference>
<dbReference type="Pfam" id="PF00255">
    <property type="entry name" value="GSHPx"/>
    <property type="match status" value="1"/>
</dbReference>
<dbReference type="SUPFAM" id="SSF52833">
    <property type="entry name" value="Thioredoxin-like"/>
    <property type="match status" value="1"/>
</dbReference>
<evidence type="ECO:0000256" key="3">
    <source>
        <dbReference type="ARBA" id="ARBA00023002"/>
    </source>
</evidence>
<sequence length="183" mass="19666">MTAPARADSPLPEPLRVKAHSATPVPGDLSFDLVEGGKVSLSDFRGKVVLVVNTASKCGFAPQFTELQKLSETYGRDGLVVLTVPSNDFHQELSTAQEAKRYCALTFGAELPMAQLAKVKGPQAHPFYRYMHDTEGFEPSWNFNKVLLGRDGSLIATYPASATPLSSWMLGDVKAALASASHG</sequence>
<dbReference type="EMBL" id="CP019437">
    <property type="protein sequence ID" value="AQS49863.1"/>
    <property type="molecule type" value="Genomic_DNA"/>
</dbReference>
<gene>
    <name evidence="6" type="ORF">BMG03_11725</name>
</gene>
<dbReference type="PROSITE" id="PS51355">
    <property type="entry name" value="GLUTATHIONE_PEROXID_3"/>
    <property type="match status" value="1"/>
</dbReference>
<dbReference type="InterPro" id="IPR036249">
    <property type="entry name" value="Thioredoxin-like_sf"/>
</dbReference>
<evidence type="ECO:0000313" key="6">
    <source>
        <dbReference type="EMBL" id="AQS49863.1"/>
    </source>
</evidence>
<reference evidence="6 7" key="1">
    <citation type="submission" date="2017-01" db="EMBL/GenBank/DDBJ databases">
        <title>The complete genome sequence of a sulfur-oxidizing marine bacterium Thioclava sp. 25B10_4T.</title>
        <authorList>
            <person name="Liu Y."/>
            <person name="Lai Q."/>
            <person name="Shao Z."/>
        </authorList>
    </citation>
    <scope>NUCLEOTIDE SEQUENCE [LARGE SCALE GENOMIC DNA]</scope>
    <source>
        <strain evidence="6 7">25B10_4</strain>
    </source>
</reference>
<dbReference type="CDD" id="cd00340">
    <property type="entry name" value="GSH_Peroxidase"/>
    <property type="match status" value="1"/>
</dbReference>
<organism evidence="6 7">
    <name type="scientific">Thioclava nitratireducens</name>
    <dbReference type="NCBI Taxonomy" id="1915078"/>
    <lineage>
        <taxon>Bacteria</taxon>
        <taxon>Pseudomonadati</taxon>
        <taxon>Pseudomonadota</taxon>
        <taxon>Alphaproteobacteria</taxon>
        <taxon>Rhodobacterales</taxon>
        <taxon>Paracoccaceae</taxon>
        <taxon>Thioclava</taxon>
    </lineage>
</organism>
<evidence type="ECO:0000256" key="1">
    <source>
        <dbReference type="ARBA" id="ARBA00006926"/>
    </source>
</evidence>
<dbReference type="InterPro" id="IPR013766">
    <property type="entry name" value="Thioredoxin_domain"/>
</dbReference>
<name>A0ABN4XJM9_9RHOB</name>
<dbReference type="InterPro" id="IPR000889">
    <property type="entry name" value="Glutathione_peroxidase"/>
</dbReference>
<keyword evidence="2 4" id="KW-0575">Peroxidase</keyword>